<organism evidence="1">
    <name type="scientific">Neovison vison</name>
    <name type="common">American mink</name>
    <name type="synonym">Mustela vison</name>
    <dbReference type="NCBI Taxonomy" id="452646"/>
    <lineage>
        <taxon>Eukaryota</taxon>
        <taxon>Metazoa</taxon>
        <taxon>Chordata</taxon>
        <taxon>Craniata</taxon>
        <taxon>Vertebrata</taxon>
        <taxon>Euteleostomi</taxon>
        <taxon>Mammalia</taxon>
        <taxon>Eutheria</taxon>
        <taxon>Laurasiatheria</taxon>
        <taxon>Carnivora</taxon>
        <taxon>Caniformia</taxon>
        <taxon>Musteloidea</taxon>
        <taxon>Mustelidae</taxon>
        <taxon>Mustelinae</taxon>
        <taxon>Neogale</taxon>
    </lineage>
</organism>
<dbReference type="InterPro" id="IPR042621">
    <property type="entry name" value="TTC23/TTC23L"/>
</dbReference>
<accession>U6CQZ9</accession>
<name>U6CQZ9_NEOVI</name>
<dbReference type="EMBL" id="HAAF01000923">
    <property type="protein sequence ID" value="CCP72749.1"/>
    <property type="molecule type" value="mRNA"/>
</dbReference>
<proteinExistence type="evidence at transcript level"/>
<dbReference type="AlphaFoldDB" id="U6CQZ9"/>
<gene>
    <name evidence="1" type="primary">F5H8I2</name>
</gene>
<sequence length="119" mass="13279">MKASPIRIPTVSNDTDWDFCFHLSQQAKIPAYQQRDELCSSSGSGESEEDTTTKENAVGCMSLPKEKLAQSQKKIAQLIKKKMNTQANKELIRCVILSRIIFGEEHWKCAQAVASLAYG</sequence>
<evidence type="ECO:0000313" key="1">
    <source>
        <dbReference type="EMBL" id="CCP72749.1"/>
    </source>
</evidence>
<protein>
    <submittedName>
        <fullName evidence="1">Tetratricopeptide repeat domain 23-like</fullName>
    </submittedName>
</protein>
<reference evidence="1" key="1">
    <citation type="submission" date="2012-11" db="EMBL/GenBank/DDBJ databases">
        <title>An American mink transcriptome.</title>
        <authorList>
            <person name="Anistoroaei R."/>
            <person name="Christensen K."/>
        </authorList>
    </citation>
    <scope>NUCLEOTIDE SEQUENCE</scope>
    <source>
        <tissue evidence="1">Pool of brain</tissue>
    </source>
</reference>
<dbReference type="PANTHER" id="PTHR14485">
    <property type="entry name" value="TETRATRICOPEPTIDE REPEAT PROTEIN 23"/>
    <property type="match status" value="1"/>
</dbReference>
<dbReference type="PANTHER" id="PTHR14485:SF4">
    <property type="entry name" value="TETRATRICOPEPTIDE REPEAT PROTEIN 23-LIKE"/>
    <property type="match status" value="1"/>
</dbReference>